<keyword evidence="1" id="KW-0472">Membrane</keyword>
<feature type="transmembrane region" description="Helical" evidence="1">
    <location>
        <begin position="20"/>
        <end position="38"/>
    </location>
</feature>
<organism evidence="3 4">
    <name type="scientific">Leeia aquatica</name>
    <dbReference type="NCBI Taxonomy" id="2725557"/>
    <lineage>
        <taxon>Bacteria</taxon>
        <taxon>Pseudomonadati</taxon>
        <taxon>Pseudomonadota</taxon>
        <taxon>Betaproteobacteria</taxon>
        <taxon>Neisseriales</taxon>
        <taxon>Leeiaceae</taxon>
        <taxon>Leeia</taxon>
    </lineage>
</organism>
<accession>A0A847S6B7</accession>
<keyword evidence="1" id="KW-1133">Transmembrane helix</keyword>
<dbReference type="Pfam" id="PF00892">
    <property type="entry name" value="EamA"/>
    <property type="match status" value="1"/>
</dbReference>
<feature type="transmembrane region" description="Helical" evidence="1">
    <location>
        <begin position="160"/>
        <end position="178"/>
    </location>
</feature>
<dbReference type="PANTHER" id="PTHR22911">
    <property type="entry name" value="ACYL-MALONYL CONDENSING ENZYME-RELATED"/>
    <property type="match status" value="1"/>
</dbReference>
<evidence type="ECO:0000259" key="2">
    <source>
        <dbReference type="Pfam" id="PF00892"/>
    </source>
</evidence>
<dbReference type="Proteomes" id="UP000587991">
    <property type="component" value="Unassembled WGS sequence"/>
</dbReference>
<dbReference type="InterPro" id="IPR037185">
    <property type="entry name" value="EmrE-like"/>
</dbReference>
<feature type="transmembrane region" description="Helical" evidence="1">
    <location>
        <begin position="222"/>
        <end position="240"/>
    </location>
</feature>
<feature type="domain" description="EamA" evidence="2">
    <location>
        <begin position="132"/>
        <end position="262"/>
    </location>
</feature>
<feature type="transmembrane region" description="Helical" evidence="1">
    <location>
        <begin position="100"/>
        <end position="118"/>
    </location>
</feature>
<dbReference type="AlphaFoldDB" id="A0A847S6B7"/>
<keyword evidence="4" id="KW-1185">Reference proteome</keyword>
<dbReference type="SUPFAM" id="SSF103481">
    <property type="entry name" value="Multidrug resistance efflux transporter EmrE"/>
    <property type="match status" value="2"/>
</dbReference>
<sequence>MWYPYRWLAGLQIGADLAQMANYVVACCLGGLLVFGVMRRPWSTSWAVWILGLSAGWANIGYVFAVIKGEVVRITLLFYLAPLWTLLMDRWLLGARFSRSGWLVFLLSMAGAVTILWRPELGMPWPRDRYEWIALSGGICFALNNVLARQAREVDLAVRAFSIWLGCLAVSVVALLLLQTDLTPLRQASASAWMVLVGMGLMLVLASLGMQMGLQHFGATQAVVIMLFELVVATFSASLLTDETLLPSEWAGAAMIALATLFSGHMSELKAAAPAA</sequence>
<comment type="caution">
    <text evidence="3">The sequence shown here is derived from an EMBL/GenBank/DDBJ whole genome shotgun (WGS) entry which is preliminary data.</text>
</comment>
<gene>
    <name evidence="3" type="ORF">HF682_05490</name>
</gene>
<dbReference type="EMBL" id="JABAIM010000001">
    <property type="protein sequence ID" value="NLR74607.1"/>
    <property type="molecule type" value="Genomic_DNA"/>
</dbReference>
<name>A0A847S6B7_9NEIS</name>
<reference evidence="3 4" key="1">
    <citation type="submission" date="2020-04" db="EMBL/GenBank/DDBJ databases">
        <title>Draft genome of Leeia sp. IMCC25680.</title>
        <authorList>
            <person name="Song J."/>
            <person name="Cho J.-C."/>
        </authorList>
    </citation>
    <scope>NUCLEOTIDE SEQUENCE [LARGE SCALE GENOMIC DNA]</scope>
    <source>
        <strain evidence="3 4">IMCC25680</strain>
    </source>
</reference>
<feature type="transmembrane region" description="Helical" evidence="1">
    <location>
        <begin position="130"/>
        <end position="148"/>
    </location>
</feature>
<feature type="transmembrane region" description="Helical" evidence="1">
    <location>
        <begin position="190"/>
        <end position="210"/>
    </location>
</feature>
<dbReference type="InterPro" id="IPR000620">
    <property type="entry name" value="EamA_dom"/>
</dbReference>
<keyword evidence="1" id="KW-0812">Transmembrane</keyword>
<protein>
    <submittedName>
        <fullName evidence="3">DMT family transporter</fullName>
    </submittedName>
</protein>
<evidence type="ECO:0000313" key="3">
    <source>
        <dbReference type="EMBL" id="NLR74607.1"/>
    </source>
</evidence>
<evidence type="ECO:0000313" key="4">
    <source>
        <dbReference type="Proteomes" id="UP000587991"/>
    </source>
</evidence>
<evidence type="ECO:0000256" key="1">
    <source>
        <dbReference type="SAM" id="Phobius"/>
    </source>
</evidence>
<dbReference type="GO" id="GO:0016020">
    <property type="term" value="C:membrane"/>
    <property type="evidence" value="ECO:0007669"/>
    <property type="project" value="InterPro"/>
</dbReference>
<feature type="transmembrane region" description="Helical" evidence="1">
    <location>
        <begin position="45"/>
        <end position="65"/>
    </location>
</feature>
<feature type="transmembrane region" description="Helical" evidence="1">
    <location>
        <begin position="71"/>
        <end position="88"/>
    </location>
</feature>
<proteinExistence type="predicted"/>